<dbReference type="Gene3D" id="1.10.287.110">
    <property type="entry name" value="DnaJ domain"/>
    <property type="match status" value="1"/>
</dbReference>
<dbReference type="AlphaFoldDB" id="A0A4T0TTE7"/>
<reference evidence="8 9" key="1">
    <citation type="submission" date="2019-03" db="EMBL/GenBank/DDBJ databases">
        <title>Sequencing 25 genomes of Wallemia mellicola.</title>
        <authorList>
            <person name="Gostincar C."/>
        </authorList>
    </citation>
    <scope>NUCLEOTIDE SEQUENCE [LARGE SCALE GENOMIC DNA]</scope>
    <source>
        <strain evidence="8 9">EXF-757</strain>
    </source>
</reference>
<dbReference type="InterPro" id="IPR036869">
    <property type="entry name" value="J_dom_sf"/>
</dbReference>
<sequence>MRYPLKAKDDDLAKAEEARERESRLIREIEDGDIGKALSYYRTLLLTLRMKLLAGLKSLVVLVTATACLADITLVEQANAQLAIGRYSDAANLFTKAIDADPSSYLSHYKRATAYLSLGRNAAALNDLETVLELQPTFEQARIQRARIFLKDGEYVQAKTELDTYQKKNKGDKIAKDMQASIKSLQKLINQTEKTYKAKRWSQTLDSVTKALEIASNSLRLYQIRVDCYLALGDITRATSDLNRIVRIQPSIQSDLLLRLAHLTYYYQGKPEVSLNQMKQCLHTDPESKVCKKFFKVLKNDTKDINRAIMFSQSGNWRALASVINGSNGLLKRLDQGMLAGSTVTEWSGLEEAPIPKAVYEADLSPGLRNYFVTLVCKAYVQSNDLKKAEAFCEETLKFDVNNLDALIAKAEGYLNAEDYEKAVEVFEKAFEASGRSSRDVASRLQRARKLLKQSKSKDYYKVLGVPRSASDKEIKKAYRKQSKEAHPDKGGSVEAMERLNEAYGVLSDPELRRRFDEGDDPNDPESGHEHPFQQGAGAFQQMFFYNGFPGSFSGGGYPGGFGSRHFMFNF</sequence>
<dbReference type="SUPFAM" id="SSF48452">
    <property type="entry name" value="TPR-like"/>
    <property type="match status" value="2"/>
</dbReference>
<dbReference type="Proteomes" id="UP000310708">
    <property type="component" value="Unassembled WGS sequence"/>
</dbReference>
<dbReference type="CDD" id="cd06257">
    <property type="entry name" value="DnaJ"/>
    <property type="match status" value="1"/>
</dbReference>
<dbReference type="EMBL" id="SPRX01000007">
    <property type="protein sequence ID" value="TIC68476.1"/>
    <property type="molecule type" value="Genomic_DNA"/>
</dbReference>
<dbReference type="PROSITE" id="PS50005">
    <property type="entry name" value="TPR"/>
    <property type="match status" value="2"/>
</dbReference>
<dbReference type="GO" id="GO:0005783">
    <property type="term" value="C:endoplasmic reticulum"/>
    <property type="evidence" value="ECO:0007669"/>
    <property type="project" value="UniProtKB-SubCell"/>
</dbReference>
<dbReference type="InterPro" id="IPR019734">
    <property type="entry name" value="TPR_rpt"/>
</dbReference>
<feature type="domain" description="J" evidence="7">
    <location>
        <begin position="459"/>
        <end position="520"/>
    </location>
</feature>
<dbReference type="SMART" id="SM00028">
    <property type="entry name" value="TPR"/>
    <property type="match status" value="5"/>
</dbReference>
<dbReference type="PANTHER" id="PTHR44140:SF2">
    <property type="entry name" value="LD25575P"/>
    <property type="match status" value="1"/>
</dbReference>
<feature type="coiled-coil region" evidence="5">
    <location>
        <begin position="5"/>
        <end position="32"/>
    </location>
</feature>
<proteinExistence type="predicted"/>
<keyword evidence="5" id="KW-0175">Coiled coil</keyword>
<dbReference type="SMART" id="SM00271">
    <property type="entry name" value="DnaJ"/>
    <property type="match status" value="1"/>
</dbReference>
<dbReference type="Pfam" id="PF13432">
    <property type="entry name" value="TPR_16"/>
    <property type="match status" value="1"/>
</dbReference>
<feature type="repeat" description="TPR" evidence="4">
    <location>
        <begin position="404"/>
        <end position="437"/>
    </location>
</feature>
<dbReference type="PRINTS" id="PR00625">
    <property type="entry name" value="JDOMAIN"/>
</dbReference>
<dbReference type="PROSITE" id="PS50076">
    <property type="entry name" value="DNAJ_2"/>
    <property type="match status" value="1"/>
</dbReference>
<evidence type="ECO:0000256" key="3">
    <source>
        <dbReference type="ARBA" id="ARBA00022824"/>
    </source>
</evidence>
<evidence type="ECO:0000256" key="4">
    <source>
        <dbReference type="PROSITE-ProRule" id="PRU00339"/>
    </source>
</evidence>
<keyword evidence="2" id="KW-0732">Signal</keyword>
<keyword evidence="4" id="KW-0802">TPR repeat</keyword>
<comment type="subcellular location">
    <subcellularLocation>
        <location evidence="1">Endoplasmic reticulum</location>
    </subcellularLocation>
</comment>
<evidence type="ECO:0000313" key="8">
    <source>
        <dbReference type="EMBL" id="TIC68476.1"/>
    </source>
</evidence>
<feature type="repeat" description="TPR" evidence="4">
    <location>
        <begin position="71"/>
        <end position="104"/>
    </location>
</feature>
<evidence type="ECO:0000256" key="1">
    <source>
        <dbReference type="ARBA" id="ARBA00004240"/>
    </source>
</evidence>
<dbReference type="InterPro" id="IPR001623">
    <property type="entry name" value="DnaJ_domain"/>
</dbReference>
<evidence type="ECO:0000256" key="5">
    <source>
        <dbReference type="SAM" id="Coils"/>
    </source>
</evidence>
<dbReference type="InterPro" id="IPR011990">
    <property type="entry name" value="TPR-like_helical_dom_sf"/>
</dbReference>
<evidence type="ECO:0000256" key="6">
    <source>
        <dbReference type="SAM" id="MobiDB-lite"/>
    </source>
</evidence>
<evidence type="ECO:0000313" key="9">
    <source>
        <dbReference type="Proteomes" id="UP000310708"/>
    </source>
</evidence>
<dbReference type="Gene3D" id="1.25.40.10">
    <property type="entry name" value="Tetratricopeptide repeat domain"/>
    <property type="match status" value="1"/>
</dbReference>
<protein>
    <submittedName>
        <fullName evidence="8">TPR-like protein</fullName>
    </submittedName>
</protein>
<dbReference type="GO" id="GO:0051787">
    <property type="term" value="F:misfolded protein binding"/>
    <property type="evidence" value="ECO:0007669"/>
    <property type="project" value="TreeGrafter"/>
</dbReference>
<keyword evidence="3" id="KW-0256">Endoplasmic reticulum</keyword>
<dbReference type="Pfam" id="PF13181">
    <property type="entry name" value="TPR_8"/>
    <property type="match status" value="1"/>
</dbReference>
<dbReference type="Pfam" id="PF00226">
    <property type="entry name" value="DnaJ"/>
    <property type="match status" value="1"/>
</dbReference>
<feature type="region of interest" description="Disordered" evidence="6">
    <location>
        <begin position="511"/>
        <end position="533"/>
    </location>
</feature>
<accession>A0A4T0TTE7</accession>
<gene>
    <name evidence="8" type="ORF">E3Q01_00872</name>
</gene>
<dbReference type="SUPFAM" id="SSF46565">
    <property type="entry name" value="Chaperone J-domain"/>
    <property type="match status" value="1"/>
</dbReference>
<dbReference type="PANTHER" id="PTHR44140">
    <property type="entry name" value="LD25575P"/>
    <property type="match status" value="1"/>
</dbReference>
<organism evidence="8 9">
    <name type="scientific">Wallemia mellicola</name>
    <dbReference type="NCBI Taxonomy" id="1708541"/>
    <lineage>
        <taxon>Eukaryota</taxon>
        <taxon>Fungi</taxon>
        <taxon>Dikarya</taxon>
        <taxon>Basidiomycota</taxon>
        <taxon>Wallemiomycotina</taxon>
        <taxon>Wallemiomycetes</taxon>
        <taxon>Wallemiales</taxon>
        <taxon>Wallemiaceae</taxon>
        <taxon>Wallemia</taxon>
    </lineage>
</organism>
<dbReference type="GO" id="GO:0034975">
    <property type="term" value="P:protein folding in endoplasmic reticulum"/>
    <property type="evidence" value="ECO:0007669"/>
    <property type="project" value="TreeGrafter"/>
</dbReference>
<comment type="caution">
    <text evidence="8">The sequence shown here is derived from an EMBL/GenBank/DDBJ whole genome shotgun (WGS) entry which is preliminary data.</text>
</comment>
<evidence type="ECO:0000259" key="7">
    <source>
        <dbReference type="PROSITE" id="PS50076"/>
    </source>
</evidence>
<dbReference type="GO" id="GO:0051087">
    <property type="term" value="F:protein-folding chaperone binding"/>
    <property type="evidence" value="ECO:0007669"/>
    <property type="project" value="TreeGrafter"/>
</dbReference>
<dbReference type="InterPro" id="IPR051727">
    <property type="entry name" value="DnaJ_C3_Co-chaperones"/>
</dbReference>
<evidence type="ECO:0000256" key="2">
    <source>
        <dbReference type="ARBA" id="ARBA00022729"/>
    </source>
</evidence>
<name>A0A4T0TTE7_9BASI</name>